<protein>
    <recommendedName>
        <fullName evidence="3">glucose-1-phosphate thymidylyltransferase</fullName>
        <ecNumber evidence="3">2.7.7.24</ecNumber>
    </recommendedName>
</protein>
<evidence type="ECO:0000256" key="5">
    <source>
        <dbReference type="ARBA" id="ARBA00022695"/>
    </source>
</evidence>
<dbReference type="SUPFAM" id="SSF53448">
    <property type="entry name" value="Nucleotide-diphospho-sugar transferases"/>
    <property type="match status" value="1"/>
</dbReference>
<keyword evidence="6" id="KW-0479">Metal-binding</keyword>
<comment type="similarity">
    <text evidence="2">Belongs to the glucose-1-phosphate thymidylyltransferase family.</text>
</comment>
<keyword evidence="10" id="KW-0167">Capsid protein</keyword>
<comment type="cofactor">
    <cofactor evidence="1">
        <name>Mg(2+)</name>
        <dbReference type="ChEBI" id="CHEBI:18420"/>
    </cofactor>
</comment>
<comment type="catalytic activity">
    <reaction evidence="8">
        <text>dTTP + alpha-D-glucose 1-phosphate + H(+) = dTDP-alpha-D-glucose + diphosphate</text>
        <dbReference type="Rhea" id="RHEA:15225"/>
        <dbReference type="ChEBI" id="CHEBI:15378"/>
        <dbReference type="ChEBI" id="CHEBI:33019"/>
        <dbReference type="ChEBI" id="CHEBI:37568"/>
        <dbReference type="ChEBI" id="CHEBI:57477"/>
        <dbReference type="ChEBI" id="CHEBI:58601"/>
        <dbReference type="EC" id="2.7.7.24"/>
    </reaction>
</comment>
<evidence type="ECO:0000256" key="4">
    <source>
        <dbReference type="ARBA" id="ARBA00022679"/>
    </source>
</evidence>
<reference evidence="11" key="1">
    <citation type="submission" date="2017-09" db="EMBL/GenBank/DDBJ databases">
        <title>Depth-based differentiation of microbial function through sediment-hosted aquifers and enrichment of novel symbionts in the deep terrestrial subsurface.</title>
        <authorList>
            <person name="Probst A.J."/>
            <person name="Ladd B."/>
            <person name="Jarett J.K."/>
            <person name="Geller-Mcgrath D.E."/>
            <person name="Sieber C.M.K."/>
            <person name="Emerson J.B."/>
            <person name="Anantharaman K."/>
            <person name="Thomas B.C."/>
            <person name="Malmstrom R."/>
            <person name="Stieglmeier M."/>
            <person name="Klingl A."/>
            <person name="Woyke T."/>
            <person name="Ryan C.M."/>
            <person name="Banfield J.F."/>
        </authorList>
    </citation>
    <scope>NUCLEOTIDE SEQUENCE [LARGE SCALE GENOMIC DNA]</scope>
</reference>
<organism evidence="10 11">
    <name type="scientific">Candidatus Komeilibacteria bacterium CG_4_10_14_0_2_um_filter_37_10</name>
    <dbReference type="NCBI Taxonomy" id="1974470"/>
    <lineage>
        <taxon>Bacteria</taxon>
        <taxon>Candidatus Komeiliibacteriota</taxon>
    </lineage>
</organism>
<evidence type="ECO:0000313" key="10">
    <source>
        <dbReference type="EMBL" id="PIZ99031.1"/>
    </source>
</evidence>
<evidence type="ECO:0000256" key="7">
    <source>
        <dbReference type="ARBA" id="ARBA00022842"/>
    </source>
</evidence>
<dbReference type="InterPro" id="IPR005907">
    <property type="entry name" value="G1P_thy_trans_s"/>
</dbReference>
<sequence>MRGIILAGGHGTRLAPLTKVTSKQLLPIYNQPMIYYPLQTLLQAGIKEILIIVAPEKAGEFLNYLGSGKQFGAKFTYEIQDKPAGLPEAFVIGENFIDQDDVTLILGDNIFEDDFSQAIQKFKNGATVFAKRVTDPERFGVVQFDEQGRALKIVEKPQQFISDYALVGMYIYDHRVVEVAKNLKPSPRGETEIVDLHNWFLEKGELQVKTITGEWIDAGTFDSLLRANNFIANKINHQ</sequence>
<dbReference type="Gene3D" id="3.90.550.10">
    <property type="entry name" value="Spore Coat Polysaccharide Biosynthesis Protein SpsA, Chain A"/>
    <property type="match status" value="1"/>
</dbReference>
<evidence type="ECO:0000256" key="6">
    <source>
        <dbReference type="ARBA" id="ARBA00022723"/>
    </source>
</evidence>
<dbReference type="GO" id="GO:0008879">
    <property type="term" value="F:glucose-1-phosphate thymidylyltransferase activity"/>
    <property type="evidence" value="ECO:0007669"/>
    <property type="project" value="UniProtKB-EC"/>
</dbReference>
<dbReference type="EMBL" id="PFPO01000050">
    <property type="protein sequence ID" value="PIZ99031.1"/>
    <property type="molecule type" value="Genomic_DNA"/>
</dbReference>
<dbReference type="InterPro" id="IPR005835">
    <property type="entry name" value="NTP_transferase_dom"/>
</dbReference>
<comment type="caution">
    <text evidence="10">The sequence shown here is derived from an EMBL/GenBank/DDBJ whole genome shotgun (WGS) entry which is preliminary data.</text>
</comment>
<dbReference type="Proteomes" id="UP000230405">
    <property type="component" value="Unassembled WGS sequence"/>
</dbReference>
<keyword evidence="5" id="KW-0548">Nucleotidyltransferase</keyword>
<name>A0A2M7VER4_9BACT</name>
<evidence type="ECO:0000256" key="8">
    <source>
        <dbReference type="ARBA" id="ARBA00049336"/>
    </source>
</evidence>
<dbReference type="GO" id="GO:0046872">
    <property type="term" value="F:metal ion binding"/>
    <property type="evidence" value="ECO:0007669"/>
    <property type="project" value="UniProtKB-KW"/>
</dbReference>
<dbReference type="AlphaFoldDB" id="A0A2M7VER4"/>
<gene>
    <name evidence="10" type="ORF">COX77_02780</name>
</gene>
<keyword evidence="4" id="KW-0808">Transferase</keyword>
<accession>A0A2M7VER4</accession>
<keyword evidence="10" id="KW-0946">Virion</keyword>
<dbReference type="PANTHER" id="PTHR43532:SF1">
    <property type="entry name" value="GLUCOSE-1-PHOSPHATE THYMIDYLYLTRANSFERASE 1"/>
    <property type="match status" value="1"/>
</dbReference>
<dbReference type="InterPro" id="IPR029044">
    <property type="entry name" value="Nucleotide-diphossugar_trans"/>
</dbReference>
<dbReference type="PANTHER" id="PTHR43532">
    <property type="entry name" value="GLUCOSE-1-PHOSPHATE THYMIDYLYLTRANSFERASE"/>
    <property type="match status" value="1"/>
</dbReference>
<evidence type="ECO:0000256" key="3">
    <source>
        <dbReference type="ARBA" id="ARBA00012461"/>
    </source>
</evidence>
<evidence type="ECO:0000256" key="1">
    <source>
        <dbReference type="ARBA" id="ARBA00001946"/>
    </source>
</evidence>
<dbReference type="Pfam" id="PF00483">
    <property type="entry name" value="NTP_transferase"/>
    <property type="match status" value="1"/>
</dbReference>
<feature type="domain" description="Nucleotidyl transferase" evidence="9">
    <location>
        <begin position="3"/>
        <end position="233"/>
    </location>
</feature>
<evidence type="ECO:0000313" key="11">
    <source>
        <dbReference type="Proteomes" id="UP000230405"/>
    </source>
</evidence>
<evidence type="ECO:0000256" key="2">
    <source>
        <dbReference type="ARBA" id="ARBA00010480"/>
    </source>
</evidence>
<evidence type="ECO:0000259" key="9">
    <source>
        <dbReference type="Pfam" id="PF00483"/>
    </source>
</evidence>
<dbReference type="EC" id="2.7.7.24" evidence="3"/>
<keyword evidence="7" id="KW-0460">Magnesium</keyword>
<proteinExistence type="inferred from homology"/>